<gene>
    <name evidence="1" type="ORF">CDAR_35551</name>
</gene>
<proteinExistence type="predicted"/>
<name>A0AAV4SNG5_9ARAC</name>
<evidence type="ECO:0000313" key="1">
    <source>
        <dbReference type="EMBL" id="GIY34406.1"/>
    </source>
</evidence>
<accession>A0AAV4SNG5</accession>
<dbReference type="AlphaFoldDB" id="A0AAV4SNG5"/>
<keyword evidence="2" id="KW-1185">Reference proteome</keyword>
<reference evidence="1 2" key="1">
    <citation type="submission" date="2021-06" db="EMBL/GenBank/DDBJ databases">
        <title>Caerostris darwini draft genome.</title>
        <authorList>
            <person name="Kono N."/>
            <person name="Arakawa K."/>
        </authorList>
    </citation>
    <scope>NUCLEOTIDE SEQUENCE [LARGE SCALE GENOMIC DNA]</scope>
</reference>
<evidence type="ECO:0000313" key="2">
    <source>
        <dbReference type="Proteomes" id="UP001054837"/>
    </source>
</evidence>
<organism evidence="1 2">
    <name type="scientific">Caerostris darwini</name>
    <dbReference type="NCBI Taxonomy" id="1538125"/>
    <lineage>
        <taxon>Eukaryota</taxon>
        <taxon>Metazoa</taxon>
        <taxon>Ecdysozoa</taxon>
        <taxon>Arthropoda</taxon>
        <taxon>Chelicerata</taxon>
        <taxon>Arachnida</taxon>
        <taxon>Araneae</taxon>
        <taxon>Araneomorphae</taxon>
        <taxon>Entelegynae</taxon>
        <taxon>Araneoidea</taxon>
        <taxon>Araneidae</taxon>
        <taxon>Caerostris</taxon>
    </lineage>
</organism>
<protein>
    <submittedName>
        <fullName evidence="1">Uncharacterized protein</fullName>
    </submittedName>
</protein>
<comment type="caution">
    <text evidence="1">The sequence shown here is derived from an EMBL/GenBank/DDBJ whole genome shotgun (WGS) entry which is preliminary data.</text>
</comment>
<sequence>MVPPPQPSEVLESLENMRVHVLHYRHQTFYACGHEYLILAPSMTGPNPLLSNPGLLNRAHAVPFKSLNNGITAPFPLSNTAQNMTGFLIPPSPPSDIIEE</sequence>
<dbReference type="Proteomes" id="UP001054837">
    <property type="component" value="Unassembled WGS sequence"/>
</dbReference>
<dbReference type="EMBL" id="BPLQ01008057">
    <property type="protein sequence ID" value="GIY34406.1"/>
    <property type="molecule type" value="Genomic_DNA"/>
</dbReference>